<reference evidence="2 3" key="1">
    <citation type="submission" date="2020-01" db="EMBL/GenBank/DDBJ databases">
        <authorList>
            <person name="Rodrigo-Torres L."/>
            <person name="Arahal R. D."/>
            <person name="Lucena T."/>
        </authorList>
    </citation>
    <scope>NUCLEOTIDE SEQUENCE [LARGE SCALE GENOMIC DNA]</scope>
    <source>
        <strain evidence="2 3">CECT 9393</strain>
    </source>
</reference>
<sequence length="278" mass="31275">MLFINTNIKKLQMKKLIIGFIALAITSSCNSSNDDISTPTNPTKVETVSVLPVTVKYVSNKSEFFATYSYSGDKINEIVGSDGRKLVYTYNGDNIIKEEFSVNGKSRFIKDFSYSNDKIMSIKYTNKTASPEIIYTKNIQYLDANHIKYDDFSVDGTPSLQYDLYYDNNWNETKREIRKIGSTGNPATTQVSTFDNKNNPIKNIKGYVKITRVDSTVGLGLLGYHNKGGNNNLLTTTDSVGILIEDKIDYNINSYPLSIMSTNIFDNIGAKIEYSYNK</sequence>
<evidence type="ECO:0000313" key="2">
    <source>
        <dbReference type="EMBL" id="CAA7393875.1"/>
    </source>
</evidence>
<organism evidence="2 3">
    <name type="scientific">Chryseobacterium fistulae</name>
    <dbReference type="NCBI Taxonomy" id="2675058"/>
    <lineage>
        <taxon>Bacteria</taxon>
        <taxon>Pseudomonadati</taxon>
        <taxon>Bacteroidota</taxon>
        <taxon>Flavobacteriia</taxon>
        <taxon>Flavobacteriales</taxon>
        <taxon>Weeksellaceae</taxon>
        <taxon>Chryseobacterium group</taxon>
        <taxon>Chryseobacterium</taxon>
    </lineage>
</organism>
<feature type="signal peptide" evidence="1">
    <location>
        <begin position="1"/>
        <end position="31"/>
    </location>
</feature>
<keyword evidence="1" id="KW-0732">Signal</keyword>
<dbReference type="AlphaFoldDB" id="A0A6N4XTS1"/>
<gene>
    <name evidence="2" type="ORF">CHRY9393_03570</name>
</gene>
<evidence type="ECO:0000313" key="3">
    <source>
        <dbReference type="Proteomes" id="UP000445309"/>
    </source>
</evidence>
<evidence type="ECO:0000256" key="1">
    <source>
        <dbReference type="SAM" id="SignalP"/>
    </source>
</evidence>
<accession>A0A6N4XTS1</accession>
<dbReference type="EMBL" id="CACVBY010000187">
    <property type="protein sequence ID" value="CAA7393875.1"/>
    <property type="molecule type" value="Genomic_DNA"/>
</dbReference>
<dbReference type="Proteomes" id="UP000445309">
    <property type="component" value="Unassembled WGS sequence"/>
</dbReference>
<protein>
    <recommendedName>
        <fullName evidence="4">DUF4595 domain-containing protein</fullName>
    </recommendedName>
</protein>
<proteinExistence type="predicted"/>
<name>A0A6N4XTS1_9FLAO</name>
<feature type="chain" id="PRO_5026949382" description="DUF4595 domain-containing protein" evidence="1">
    <location>
        <begin position="32"/>
        <end position="278"/>
    </location>
</feature>
<evidence type="ECO:0008006" key="4">
    <source>
        <dbReference type="Google" id="ProtNLM"/>
    </source>
</evidence>
<keyword evidence="3" id="KW-1185">Reference proteome</keyword>